<reference evidence="2" key="1">
    <citation type="submission" date="2014-12" db="EMBL/GenBank/DDBJ databases">
        <title>Insight into the proteome of Arion vulgaris.</title>
        <authorList>
            <person name="Aradska J."/>
            <person name="Bulat T."/>
            <person name="Smidak R."/>
            <person name="Sarate P."/>
            <person name="Gangsoo J."/>
            <person name="Sialana F."/>
            <person name="Bilban M."/>
            <person name="Lubec G."/>
        </authorList>
    </citation>
    <scope>NUCLEOTIDE SEQUENCE</scope>
    <source>
        <tissue evidence="2">Skin</tissue>
    </source>
</reference>
<evidence type="ECO:0000313" key="2">
    <source>
        <dbReference type="EMBL" id="CEK94786.1"/>
    </source>
</evidence>
<accession>A0A0B7BQZ5</accession>
<dbReference type="EMBL" id="HACG01047920">
    <property type="protein sequence ID" value="CEK94785.1"/>
    <property type="molecule type" value="Transcribed_RNA"/>
</dbReference>
<name>A0A0B7BQZ5_9EUPU</name>
<dbReference type="EMBL" id="HACG01047921">
    <property type="protein sequence ID" value="CEK94786.1"/>
    <property type="molecule type" value="Transcribed_RNA"/>
</dbReference>
<evidence type="ECO:0000313" key="1">
    <source>
        <dbReference type="EMBL" id="CEK94785.1"/>
    </source>
</evidence>
<dbReference type="AlphaFoldDB" id="A0A0B7BQZ5"/>
<proteinExistence type="predicted"/>
<protein>
    <submittedName>
        <fullName evidence="2">Uncharacterized protein</fullName>
    </submittedName>
</protein>
<gene>
    <name evidence="2" type="primary">ORF203867</name>
    <name evidence="1" type="synonym">ORF203862</name>
</gene>
<organism evidence="2">
    <name type="scientific">Arion vulgaris</name>
    <dbReference type="NCBI Taxonomy" id="1028688"/>
    <lineage>
        <taxon>Eukaryota</taxon>
        <taxon>Metazoa</taxon>
        <taxon>Spiralia</taxon>
        <taxon>Lophotrochozoa</taxon>
        <taxon>Mollusca</taxon>
        <taxon>Gastropoda</taxon>
        <taxon>Heterobranchia</taxon>
        <taxon>Euthyneura</taxon>
        <taxon>Panpulmonata</taxon>
        <taxon>Eupulmonata</taxon>
        <taxon>Stylommatophora</taxon>
        <taxon>Helicina</taxon>
        <taxon>Arionoidea</taxon>
        <taxon>Arionidae</taxon>
        <taxon>Arion</taxon>
    </lineage>
</organism>
<sequence length="49" mass="5698">MSKENMKKGEKKVDILWPDTETTECGRTTSMKIFCGSLMCQRGHKRGYR</sequence>